<dbReference type="FunFam" id="3.40.718.10:FF:000006">
    <property type="entry name" value="3-isopropylmalate dehydrogenase"/>
    <property type="match status" value="1"/>
</dbReference>
<evidence type="ECO:0000256" key="1">
    <source>
        <dbReference type="ARBA" id="ARBA00000624"/>
    </source>
</evidence>
<keyword evidence="13 14" id="KW-0100">Branched-chain amino acid biosynthesis</keyword>
<dbReference type="EC" id="1.1.1.85" evidence="14"/>
<keyword evidence="14" id="KW-0963">Cytoplasm</keyword>
<dbReference type="EMBL" id="FONY01000025">
    <property type="protein sequence ID" value="SFF31595.1"/>
    <property type="molecule type" value="Genomic_DNA"/>
</dbReference>
<dbReference type="HAMAP" id="MF_01033">
    <property type="entry name" value="LeuB_type1"/>
    <property type="match status" value="1"/>
</dbReference>
<dbReference type="GO" id="GO:0003862">
    <property type="term" value="F:3-isopropylmalate dehydrogenase activity"/>
    <property type="evidence" value="ECO:0007669"/>
    <property type="project" value="UniProtKB-UniRule"/>
</dbReference>
<dbReference type="SUPFAM" id="SSF53659">
    <property type="entry name" value="Isocitrate/Isopropylmalate dehydrogenase-like"/>
    <property type="match status" value="1"/>
</dbReference>
<evidence type="ECO:0000256" key="6">
    <source>
        <dbReference type="ARBA" id="ARBA00022430"/>
    </source>
</evidence>
<evidence type="ECO:0000256" key="8">
    <source>
        <dbReference type="ARBA" id="ARBA00022723"/>
    </source>
</evidence>
<keyword evidence="11 14" id="KW-0520">NAD</keyword>
<keyword evidence="6 14" id="KW-0432">Leucine biosynthesis</keyword>
<evidence type="ECO:0000256" key="11">
    <source>
        <dbReference type="ARBA" id="ARBA00023027"/>
    </source>
</evidence>
<comment type="catalytic activity">
    <reaction evidence="1 14 15">
        <text>(2R,3S)-3-isopropylmalate + NAD(+) = 4-methyl-2-oxopentanoate + CO2 + NADH</text>
        <dbReference type="Rhea" id="RHEA:32271"/>
        <dbReference type="ChEBI" id="CHEBI:16526"/>
        <dbReference type="ChEBI" id="CHEBI:17865"/>
        <dbReference type="ChEBI" id="CHEBI:35121"/>
        <dbReference type="ChEBI" id="CHEBI:57540"/>
        <dbReference type="ChEBI" id="CHEBI:57945"/>
        <dbReference type="EC" id="1.1.1.85"/>
    </reaction>
</comment>
<protein>
    <recommendedName>
        <fullName evidence="14">3-isopropylmalate dehydrogenase</fullName>
        <ecNumber evidence="14">1.1.1.85</ecNumber>
    </recommendedName>
    <alternativeName>
        <fullName evidence="14">3-IPM-DH</fullName>
    </alternativeName>
    <alternativeName>
        <fullName evidence="14">Beta-IPM dehydrogenase</fullName>
        <shortName evidence="14">IMDH</shortName>
    </alternativeName>
</protein>
<evidence type="ECO:0000256" key="2">
    <source>
        <dbReference type="ARBA" id="ARBA00001936"/>
    </source>
</evidence>
<feature type="site" description="Important for catalysis" evidence="14">
    <location>
        <position position="190"/>
    </location>
</feature>
<comment type="subunit">
    <text evidence="5 14 15">Homodimer.</text>
</comment>
<dbReference type="Pfam" id="PF00180">
    <property type="entry name" value="Iso_dh"/>
    <property type="match status" value="1"/>
</dbReference>
<dbReference type="OrthoDB" id="9806254at2"/>
<evidence type="ECO:0000313" key="18">
    <source>
        <dbReference type="Proteomes" id="UP000199513"/>
    </source>
</evidence>
<dbReference type="GO" id="GO:0005829">
    <property type="term" value="C:cytosol"/>
    <property type="evidence" value="ECO:0007669"/>
    <property type="project" value="TreeGrafter"/>
</dbReference>
<name>A0A1I2HMQ7_9BACT</name>
<comment type="subcellular location">
    <subcellularLocation>
        <location evidence="14">Cytoplasm</location>
    </subcellularLocation>
</comment>
<comment type="cofactor">
    <cofactor evidence="14 15">
        <name>Mg(2+)</name>
        <dbReference type="ChEBI" id="CHEBI:18420"/>
    </cofactor>
    <cofactor evidence="14 15">
        <name>Mn(2+)</name>
        <dbReference type="ChEBI" id="CHEBI:29035"/>
    </cofactor>
    <text evidence="14 15">Binds 1 Mg(2+) or Mn(2+) ion per subunit.</text>
</comment>
<feature type="site" description="Important for catalysis" evidence="14">
    <location>
        <position position="143"/>
    </location>
</feature>
<dbReference type="PANTHER" id="PTHR42979:SF1">
    <property type="entry name" value="3-ISOPROPYLMALATE DEHYDROGENASE"/>
    <property type="match status" value="1"/>
</dbReference>
<dbReference type="GO" id="GO:0009098">
    <property type="term" value="P:L-leucine biosynthetic process"/>
    <property type="evidence" value="ECO:0007669"/>
    <property type="project" value="UniProtKB-UniRule"/>
</dbReference>
<keyword evidence="12 14" id="KW-0464">Manganese</keyword>
<evidence type="ECO:0000256" key="14">
    <source>
        <dbReference type="HAMAP-Rule" id="MF_01033"/>
    </source>
</evidence>
<dbReference type="RefSeq" id="WP_091546940.1">
    <property type="nucleotide sequence ID" value="NZ_FONY01000025.1"/>
</dbReference>
<evidence type="ECO:0000256" key="15">
    <source>
        <dbReference type="RuleBase" id="RU004445"/>
    </source>
</evidence>
<dbReference type="Gene3D" id="3.40.718.10">
    <property type="entry name" value="Isopropylmalate Dehydrogenase"/>
    <property type="match status" value="1"/>
</dbReference>
<dbReference type="GO" id="GO:0000287">
    <property type="term" value="F:magnesium ion binding"/>
    <property type="evidence" value="ECO:0007669"/>
    <property type="project" value="InterPro"/>
</dbReference>
<dbReference type="InterPro" id="IPR019818">
    <property type="entry name" value="IsoCit/isopropylmalate_DH_CS"/>
</dbReference>
<dbReference type="InterPro" id="IPR004429">
    <property type="entry name" value="Isopropylmalate_DH"/>
</dbReference>
<keyword evidence="7 14" id="KW-0028">Amino-acid biosynthesis</keyword>
<feature type="binding site" evidence="14">
    <location>
        <begin position="279"/>
        <end position="291"/>
    </location>
    <ligand>
        <name>NAD(+)</name>
        <dbReference type="ChEBI" id="CHEBI:57540"/>
    </ligand>
</feature>
<dbReference type="NCBIfam" id="TIGR00169">
    <property type="entry name" value="leuB"/>
    <property type="match status" value="1"/>
</dbReference>
<reference evidence="17 18" key="1">
    <citation type="submission" date="2016-10" db="EMBL/GenBank/DDBJ databases">
        <authorList>
            <person name="de Groot N.N."/>
        </authorList>
    </citation>
    <scope>NUCLEOTIDE SEQUENCE [LARGE SCALE GENOMIC DNA]</scope>
    <source>
        <strain>GEY</strain>
        <strain evidence="18">DSM 9560</strain>
    </source>
</reference>
<comment type="function">
    <text evidence="14 15">Catalyzes the oxidation of 3-carboxy-2-hydroxy-4-methylpentanoate (3-isopropylmalate) to 3-carboxy-4-methyl-2-oxopentanoate. The product decarboxylates to 4-methyl-2 oxopentanoate.</text>
</comment>
<feature type="binding site" evidence="14">
    <location>
        <position position="222"/>
    </location>
    <ligand>
        <name>Mg(2+)</name>
        <dbReference type="ChEBI" id="CHEBI:18420"/>
    </ligand>
</feature>
<comment type="pathway">
    <text evidence="3 14 15">Amino-acid biosynthesis; L-leucine biosynthesis; L-leucine from 3-methyl-2-oxobutanoate: step 3/4.</text>
</comment>
<dbReference type="PANTHER" id="PTHR42979">
    <property type="entry name" value="3-ISOPROPYLMALATE DEHYDROGENASE"/>
    <property type="match status" value="1"/>
</dbReference>
<keyword evidence="9 14" id="KW-0460">Magnesium</keyword>
<sequence>MKQYQILVIGGDGIGNEVTAWGKRVLEEIGSLYEHPFAFDTALLGHAAIEATGSPLPEETLRKAHGSDAILFGAIGHPKYDNDPSLKVRPEQGLLGLRKALGLYTNIRPIKLFDELLNASSIKPEILKGADILFFRELTGDVYFGEKARKDEGKTAYDVMIYSKYEVERIAHKAFQAARRRRKIVHSVDKANVLESSRLWRETVNEVAMQYPDVELHHQFIDSAAMLLIKNPRMFDVILTGNLFGDILTDEASQIAGSMGMLASASIGDSTGFYEPIHGSAPDIAGKGIANPLASILSVALLLEYSFGMKKEAESVVEAVEKTLKEGYRTIDIADNNTPKEKILGTKAMGEQVIKILQKIVVNEVVEA</sequence>
<feature type="binding site" evidence="14">
    <location>
        <position position="250"/>
    </location>
    <ligand>
        <name>Mg(2+)</name>
        <dbReference type="ChEBI" id="CHEBI:18420"/>
    </ligand>
</feature>
<evidence type="ECO:0000256" key="3">
    <source>
        <dbReference type="ARBA" id="ARBA00004762"/>
    </source>
</evidence>
<feature type="binding site" evidence="14">
    <location>
        <position position="222"/>
    </location>
    <ligand>
        <name>substrate</name>
    </ligand>
</feature>
<dbReference type="GO" id="GO:0051287">
    <property type="term" value="F:NAD binding"/>
    <property type="evidence" value="ECO:0007669"/>
    <property type="project" value="InterPro"/>
</dbReference>
<feature type="binding site" evidence="14">
    <location>
        <position position="108"/>
    </location>
    <ligand>
        <name>substrate</name>
    </ligand>
</feature>
<dbReference type="InterPro" id="IPR024084">
    <property type="entry name" value="IsoPropMal-DH-like_dom"/>
</dbReference>
<feature type="binding site" evidence="14">
    <location>
        <position position="136"/>
    </location>
    <ligand>
        <name>substrate</name>
    </ligand>
</feature>
<keyword evidence="18" id="KW-1185">Reference proteome</keyword>
<evidence type="ECO:0000256" key="9">
    <source>
        <dbReference type="ARBA" id="ARBA00022842"/>
    </source>
</evidence>
<feature type="domain" description="Isopropylmalate dehydrogenase-like" evidence="16">
    <location>
        <begin position="5"/>
        <end position="353"/>
    </location>
</feature>
<evidence type="ECO:0000313" key="17">
    <source>
        <dbReference type="EMBL" id="SFF31595.1"/>
    </source>
</evidence>
<comment type="caution">
    <text evidence="14">Lacks conserved residue(s) required for the propagation of feature annotation.</text>
</comment>
<accession>A0A1I2HMQ7</accession>
<dbReference type="UniPathway" id="UPA00048">
    <property type="reaction ID" value="UER00072"/>
</dbReference>
<evidence type="ECO:0000256" key="7">
    <source>
        <dbReference type="ARBA" id="ARBA00022605"/>
    </source>
</evidence>
<dbReference type="Proteomes" id="UP000199513">
    <property type="component" value="Unassembled WGS sequence"/>
</dbReference>
<dbReference type="AlphaFoldDB" id="A0A1I2HMQ7"/>
<evidence type="ECO:0000256" key="12">
    <source>
        <dbReference type="ARBA" id="ARBA00023211"/>
    </source>
</evidence>
<dbReference type="SMART" id="SM01329">
    <property type="entry name" value="Iso_dh"/>
    <property type="match status" value="1"/>
</dbReference>
<dbReference type="PROSITE" id="PS00470">
    <property type="entry name" value="IDH_IMDH"/>
    <property type="match status" value="1"/>
</dbReference>
<evidence type="ECO:0000256" key="13">
    <source>
        <dbReference type="ARBA" id="ARBA00023304"/>
    </source>
</evidence>
<gene>
    <name evidence="14" type="primary">leuB</name>
    <name evidence="17" type="ORF">SAMN04488541_102541</name>
</gene>
<evidence type="ECO:0000256" key="4">
    <source>
        <dbReference type="ARBA" id="ARBA00008319"/>
    </source>
</evidence>
<keyword evidence="10 14" id="KW-0560">Oxidoreductase</keyword>
<feature type="binding site" evidence="14">
    <location>
        <position position="98"/>
    </location>
    <ligand>
        <name>substrate</name>
    </ligand>
</feature>
<feature type="binding site" evidence="14">
    <location>
        <position position="246"/>
    </location>
    <ligand>
        <name>Mg(2+)</name>
        <dbReference type="ChEBI" id="CHEBI:18420"/>
    </ligand>
</feature>
<evidence type="ECO:0000256" key="5">
    <source>
        <dbReference type="ARBA" id="ARBA00011738"/>
    </source>
</evidence>
<comment type="cofactor">
    <cofactor evidence="2">
        <name>Mn(2+)</name>
        <dbReference type="ChEBI" id="CHEBI:29035"/>
    </cofactor>
</comment>
<evidence type="ECO:0000259" key="16">
    <source>
        <dbReference type="SMART" id="SM01329"/>
    </source>
</evidence>
<proteinExistence type="inferred from homology"/>
<keyword evidence="8 14" id="KW-0479">Metal-binding</keyword>
<comment type="similarity">
    <text evidence="4 14">Belongs to the isocitrate and isopropylmalate dehydrogenases family. LeuB type 1 subfamily.</text>
</comment>
<dbReference type="STRING" id="1003.SAMN04488541_102541"/>
<evidence type="ECO:0000256" key="10">
    <source>
        <dbReference type="ARBA" id="ARBA00023002"/>
    </source>
</evidence>
<organism evidence="17 18">
    <name type="scientific">Thermoflexibacter ruber</name>
    <dbReference type="NCBI Taxonomy" id="1003"/>
    <lineage>
        <taxon>Bacteria</taxon>
        <taxon>Pseudomonadati</taxon>
        <taxon>Bacteroidota</taxon>
        <taxon>Cytophagia</taxon>
        <taxon>Cytophagales</taxon>
        <taxon>Thermoflexibacteraceae</taxon>
        <taxon>Thermoflexibacter</taxon>
    </lineage>
</organism>